<dbReference type="InterPro" id="IPR039421">
    <property type="entry name" value="Type_1_exporter"/>
</dbReference>
<dbReference type="PROSITE" id="PS50893">
    <property type="entry name" value="ABC_TRANSPORTER_2"/>
    <property type="match status" value="1"/>
</dbReference>
<dbReference type="PROSITE" id="PS00211">
    <property type="entry name" value="ABC_TRANSPORTER_1"/>
    <property type="match status" value="1"/>
</dbReference>
<dbReference type="GO" id="GO:0034040">
    <property type="term" value="F:ATPase-coupled lipid transmembrane transporter activity"/>
    <property type="evidence" value="ECO:0007669"/>
    <property type="project" value="TreeGrafter"/>
</dbReference>
<dbReference type="Pfam" id="PF00664">
    <property type="entry name" value="ABC_membrane"/>
    <property type="match status" value="1"/>
</dbReference>
<dbReference type="RefSeq" id="WP_242980031.1">
    <property type="nucleotide sequence ID" value="NZ_PTJA01000002.1"/>
</dbReference>
<dbReference type="Gene3D" id="3.40.50.300">
    <property type="entry name" value="P-loop containing nucleotide triphosphate hydrolases"/>
    <property type="match status" value="1"/>
</dbReference>
<evidence type="ECO:0000256" key="2">
    <source>
        <dbReference type="ARBA" id="ARBA00022448"/>
    </source>
</evidence>
<keyword evidence="13" id="KW-1185">Reference proteome</keyword>
<dbReference type="InterPro" id="IPR003439">
    <property type="entry name" value="ABC_transporter-like_ATP-bd"/>
</dbReference>
<dbReference type="InterPro" id="IPR003593">
    <property type="entry name" value="AAA+_ATPase"/>
</dbReference>
<protein>
    <submittedName>
        <fullName evidence="12">ATP-binding cassette subfamily B protein</fullName>
    </submittedName>
</protein>
<sequence length="595" mass="66586">MDQYEKMEHRFIDCYRKYRNHSVMVLLGFYKGQYHKFLLSTFFFVIKHAPSLFAALLTANVINGAIAGGEEGKRQILLNVAVWIGLLAVHLPANWLHNKYKNQVIRKTEAGLRGALVRKLQELSIPYHTQIQSGRLQSKIIRDVEAVETLSSQLFVNLMNILMNLVITLGITAVKNRSVLLFFLLVAPVTAVTVVAFRKRIHSENRAFRREMEETSARVMEMVELVPVTRAHALEKQEVDKIKEQLEETADKGYRLDMVQAHFGAVSWCVFQVFQALCLGFSGYMAWKGSIKIGDVTFYQASFTTVVNQFAGLINLLPILTKGLESVSSIGEVLISDDVEHNEGKRELNQLKGRFRFQNVAFSYKGSNEPVLSGIDLEVKEGETIALVGESGSGKTTILNLLIGFITPGGGRLSIDGTDISEINLRSYRRFISVVPQTPILFTGTVRENITYGLTNVSDEEVNHAVEAANLKSVIAKLPNGLNTMIGEHGANLSGGQRQRISIARAIIRDPRVIILDEATSALDTISEKEIQDALNELIKGRTTFIVAHRLSTVRGADRIVVLDQGKIREEGSYQTLMELKGEFYEMERLQMALR</sequence>
<feature type="transmembrane region" description="Helical" evidence="9">
    <location>
        <begin position="179"/>
        <end position="197"/>
    </location>
</feature>
<dbReference type="GO" id="GO:0016887">
    <property type="term" value="F:ATP hydrolysis activity"/>
    <property type="evidence" value="ECO:0007669"/>
    <property type="project" value="InterPro"/>
</dbReference>
<dbReference type="Gene3D" id="1.20.1560.10">
    <property type="entry name" value="ABC transporter type 1, transmembrane domain"/>
    <property type="match status" value="1"/>
</dbReference>
<evidence type="ECO:0000256" key="1">
    <source>
        <dbReference type="ARBA" id="ARBA00004651"/>
    </source>
</evidence>
<dbReference type="PROSITE" id="PS50929">
    <property type="entry name" value="ABC_TM1F"/>
    <property type="match status" value="1"/>
</dbReference>
<keyword evidence="3" id="KW-1003">Cell membrane</keyword>
<evidence type="ECO:0000259" key="11">
    <source>
        <dbReference type="PROSITE" id="PS50929"/>
    </source>
</evidence>
<evidence type="ECO:0000256" key="9">
    <source>
        <dbReference type="SAM" id="Phobius"/>
    </source>
</evidence>
<dbReference type="PANTHER" id="PTHR24221:SF654">
    <property type="entry name" value="ATP-BINDING CASSETTE SUB-FAMILY B MEMBER 6"/>
    <property type="match status" value="1"/>
</dbReference>
<dbReference type="InterPro" id="IPR027417">
    <property type="entry name" value="P-loop_NTPase"/>
</dbReference>
<organism evidence="12 13">
    <name type="scientific">Lacrimispora xylanisolvens</name>
    <dbReference type="NCBI Taxonomy" id="384636"/>
    <lineage>
        <taxon>Bacteria</taxon>
        <taxon>Bacillati</taxon>
        <taxon>Bacillota</taxon>
        <taxon>Clostridia</taxon>
        <taxon>Lachnospirales</taxon>
        <taxon>Lachnospiraceae</taxon>
        <taxon>Lacrimispora</taxon>
    </lineage>
</organism>
<comment type="caution">
    <text evidence="12">The sequence shown here is derived from an EMBL/GenBank/DDBJ whole genome shotgun (WGS) entry which is preliminary data.</text>
</comment>
<evidence type="ECO:0000256" key="7">
    <source>
        <dbReference type="ARBA" id="ARBA00022989"/>
    </source>
</evidence>
<evidence type="ECO:0000256" key="3">
    <source>
        <dbReference type="ARBA" id="ARBA00022475"/>
    </source>
</evidence>
<comment type="subcellular location">
    <subcellularLocation>
        <location evidence="1">Cell membrane</location>
        <topology evidence="1">Multi-pass membrane protein</topology>
    </subcellularLocation>
</comment>
<dbReference type="PANTHER" id="PTHR24221">
    <property type="entry name" value="ATP-BINDING CASSETTE SUB-FAMILY B"/>
    <property type="match status" value="1"/>
</dbReference>
<dbReference type="InterPro" id="IPR036640">
    <property type="entry name" value="ABC1_TM_sf"/>
</dbReference>
<keyword evidence="7 9" id="KW-1133">Transmembrane helix</keyword>
<dbReference type="FunFam" id="3.40.50.300:FF:000221">
    <property type="entry name" value="Multidrug ABC transporter ATP-binding protein"/>
    <property type="match status" value="1"/>
</dbReference>
<dbReference type="InterPro" id="IPR017871">
    <property type="entry name" value="ABC_transporter-like_CS"/>
</dbReference>
<dbReference type="GO" id="GO:0005524">
    <property type="term" value="F:ATP binding"/>
    <property type="evidence" value="ECO:0007669"/>
    <property type="project" value="UniProtKB-KW"/>
</dbReference>
<dbReference type="SUPFAM" id="SSF90123">
    <property type="entry name" value="ABC transporter transmembrane region"/>
    <property type="match status" value="1"/>
</dbReference>
<keyword evidence="8 9" id="KW-0472">Membrane</keyword>
<feature type="transmembrane region" description="Helical" evidence="9">
    <location>
        <begin position="37"/>
        <end position="56"/>
    </location>
</feature>
<reference evidence="12 13" key="1">
    <citation type="submission" date="2018-02" db="EMBL/GenBank/DDBJ databases">
        <title>Genomic Encyclopedia of Archaeal and Bacterial Type Strains, Phase II (KMG-II): from individual species to whole genera.</title>
        <authorList>
            <person name="Goeker M."/>
        </authorList>
    </citation>
    <scope>NUCLEOTIDE SEQUENCE [LARGE SCALE GENOMIC DNA]</scope>
    <source>
        <strain evidence="12 13">DSM 3808</strain>
    </source>
</reference>
<keyword evidence="2" id="KW-0813">Transport</keyword>
<feature type="transmembrane region" description="Helical" evidence="9">
    <location>
        <begin position="265"/>
        <end position="287"/>
    </location>
</feature>
<proteinExistence type="predicted"/>
<dbReference type="InterPro" id="IPR011527">
    <property type="entry name" value="ABC1_TM_dom"/>
</dbReference>
<feature type="transmembrane region" description="Helical" evidence="9">
    <location>
        <begin position="76"/>
        <end position="96"/>
    </location>
</feature>
<feature type="domain" description="ABC transmembrane type-1" evidence="11">
    <location>
        <begin position="38"/>
        <end position="322"/>
    </location>
</feature>
<dbReference type="SMART" id="SM00382">
    <property type="entry name" value="AAA"/>
    <property type="match status" value="1"/>
</dbReference>
<dbReference type="Pfam" id="PF00005">
    <property type="entry name" value="ABC_tran"/>
    <property type="match status" value="1"/>
</dbReference>
<dbReference type="GO" id="GO:0005886">
    <property type="term" value="C:plasma membrane"/>
    <property type="evidence" value="ECO:0007669"/>
    <property type="project" value="UniProtKB-SubCell"/>
</dbReference>
<dbReference type="Proteomes" id="UP000237749">
    <property type="component" value="Unassembled WGS sequence"/>
</dbReference>
<dbReference type="CDD" id="cd07346">
    <property type="entry name" value="ABC_6TM_exporters"/>
    <property type="match status" value="1"/>
</dbReference>
<evidence type="ECO:0000256" key="8">
    <source>
        <dbReference type="ARBA" id="ARBA00023136"/>
    </source>
</evidence>
<evidence type="ECO:0000256" key="6">
    <source>
        <dbReference type="ARBA" id="ARBA00022840"/>
    </source>
</evidence>
<dbReference type="SUPFAM" id="SSF52540">
    <property type="entry name" value="P-loop containing nucleoside triphosphate hydrolases"/>
    <property type="match status" value="1"/>
</dbReference>
<evidence type="ECO:0000313" key="12">
    <source>
        <dbReference type="EMBL" id="PPK82367.1"/>
    </source>
</evidence>
<keyword evidence="6 12" id="KW-0067">ATP-binding</keyword>
<name>A0A2S6HWL8_9FIRM</name>
<dbReference type="GO" id="GO:0140359">
    <property type="term" value="F:ABC-type transporter activity"/>
    <property type="evidence" value="ECO:0007669"/>
    <property type="project" value="InterPro"/>
</dbReference>
<evidence type="ECO:0000313" key="13">
    <source>
        <dbReference type="Proteomes" id="UP000237749"/>
    </source>
</evidence>
<feature type="domain" description="ABC transporter" evidence="10">
    <location>
        <begin position="355"/>
        <end position="590"/>
    </location>
</feature>
<feature type="transmembrane region" description="Helical" evidence="9">
    <location>
        <begin position="154"/>
        <end position="173"/>
    </location>
</feature>
<evidence type="ECO:0000259" key="10">
    <source>
        <dbReference type="PROSITE" id="PS50893"/>
    </source>
</evidence>
<accession>A0A2S6HWL8</accession>
<dbReference type="AlphaFoldDB" id="A0A2S6HWL8"/>
<keyword evidence="4 9" id="KW-0812">Transmembrane</keyword>
<evidence type="ECO:0000256" key="5">
    <source>
        <dbReference type="ARBA" id="ARBA00022741"/>
    </source>
</evidence>
<keyword evidence="5" id="KW-0547">Nucleotide-binding</keyword>
<gene>
    <name evidence="12" type="ORF">BXY41_10255</name>
</gene>
<dbReference type="EMBL" id="PTJA01000002">
    <property type="protein sequence ID" value="PPK82367.1"/>
    <property type="molecule type" value="Genomic_DNA"/>
</dbReference>
<evidence type="ECO:0000256" key="4">
    <source>
        <dbReference type="ARBA" id="ARBA00022692"/>
    </source>
</evidence>